<accession>A0A6N8IFI9</accession>
<proteinExistence type="predicted"/>
<reference evidence="2 3" key="1">
    <citation type="submission" date="2019-11" db="EMBL/GenBank/DDBJ databases">
        <title>Whole genome shotgun sequencing (WGS) data from Adlercreutzia equolifaciens ResAG-91, Eggerthella lenta MRI-F36, MRI-F37, MRI-F40, ResAG-49, ResAG-88, ResAG-121, ResAG-145, and Gordonibacter sp. ResAG-5, ResAG-26, ResAG-43, ResAG-50, ResAG-59.</title>
        <authorList>
            <person name="Stoll D.A."/>
            <person name="Danylec N."/>
            <person name="Franz C.M.A.P."/>
            <person name="Huch M."/>
        </authorList>
    </citation>
    <scope>NUCLEOTIDE SEQUENCE [LARGE SCALE GENOMIC DNA]</scope>
    <source>
        <strain evidence="2 3">ResAG-59</strain>
    </source>
</reference>
<name>A0A6N8IFI9_9ACTN</name>
<protein>
    <submittedName>
        <fullName evidence="2">Uncharacterized protein</fullName>
    </submittedName>
</protein>
<sequence>MRDKISKAIKVSLACALVFLVAAPLIVGVYDAARGNNQDGNRGIVSQGVLQAVTGSARSVFDNADNGPVLDSFGEIQREDTQLYEGRLPEEFQPEYSEVDGVDLRSTGNGIYQGAGARFEWSTSAGLDDNEDTGISRYFDEGEQAEEIPTVDDWYSGDSCAADLLGSGDVHLVYEFKDGKVVDFGNPYILDWTDVPKPDDYDQVIADFEKSQSSIFAPEKAYAGVVGIALGKLKYLCAQALLPAKMMLIQLCTVGATAMGMSAAEVPALVARFEAAATPIVEVLSKDSPLYCEEGLALCGIDTICTATARGATIAELPAIAQESAICMETTGATLSGSSANFMTGIYQFLTTNQVSAQFLMSNADFFTTFFSWLGADLAQFDDLPSGVGGDAVVSYGDQVFPMVFGSYPFDDLYPAKPWLNDTNWLFYYISNGNGKLTVVYPTYPGSSDVASAVNICLAPNGAVFSLDGYKDYGLRYDTVSIENDGHLVSMYTYYSYVGKFEEKTFNPSLGYNYLAPDGTDYATYDPLSGWTGNVSVGESSTSFAGQIIGADAQYDDAGNITDYGNVTVPNVFAPDYTVPGSYAEALNQMNATATTDQHATAESPAFGQTAGTTVKDWTDANKPTENPKPSEGSQDDFRIEDLEKVFPFCIPWDVYYLLSALSADPVAPAIDFPLNFSNFGLDDYRLSVDFVEYEAFAVALRAIEVLGFCVGLALVTRNLIRG</sequence>
<dbReference type="AlphaFoldDB" id="A0A6N8IFI9"/>
<feature type="region of interest" description="Disordered" evidence="1">
    <location>
        <begin position="598"/>
        <end position="637"/>
    </location>
</feature>
<comment type="caution">
    <text evidence="2">The sequence shown here is derived from an EMBL/GenBank/DDBJ whole genome shotgun (WGS) entry which is preliminary data.</text>
</comment>
<dbReference type="RefSeq" id="WP_157005954.1">
    <property type="nucleotide sequence ID" value="NZ_WPOC01000005.1"/>
</dbReference>
<dbReference type="EMBL" id="WPOC01000005">
    <property type="protein sequence ID" value="MVN14595.1"/>
    <property type="molecule type" value="Genomic_DNA"/>
</dbReference>
<gene>
    <name evidence="2" type="ORF">GO738_04365</name>
</gene>
<evidence type="ECO:0000256" key="1">
    <source>
        <dbReference type="SAM" id="MobiDB-lite"/>
    </source>
</evidence>
<keyword evidence="3" id="KW-1185">Reference proteome</keyword>
<organism evidence="2 3">
    <name type="scientific">Gordonibacter urolithinfaciens</name>
    <dbReference type="NCBI Taxonomy" id="1335613"/>
    <lineage>
        <taxon>Bacteria</taxon>
        <taxon>Bacillati</taxon>
        <taxon>Actinomycetota</taxon>
        <taxon>Coriobacteriia</taxon>
        <taxon>Eggerthellales</taxon>
        <taxon>Eggerthellaceae</taxon>
        <taxon>Gordonibacter</taxon>
    </lineage>
</organism>
<evidence type="ECO:0000313" key="3">
    <source>
        <dbReference type="Proteomes" id="UP000468327"/>
    </source>
</evidence>
<evidence type="ECO:0000313" key="2">
    <source>
        <dbReference type="EMBL" id="MVN14595.1"/>
    </source>
</evidence>
<dbReference type="Proteomes" id="UP000468327">
    <property type="component" value="Unassembled WGS sequence"/>
</dbReference>